<comment type="similarity">
    <text evidence="2">Belongs to the GMC oxidoreductase family.</text>
</comment>
<comment type="cofactor">
    <cofactor evidence="1">
        <name>FAD</name>
        <dbReference type="ChEBI" id="CHEBI:57692"/>
    </cofactor>
</comment>
<evidence type="ECO:0000256" key="4">
    <source>
        <dbReference type="ARBA" id="ARBA00022827"/>
    </source>
</evidence>
<dbReference type="EMBL" id="CAJMWT010005935">
    <property type="protein sequence ID" value="CAE6511199.1"/>
    <property type="molecule type" value="Genomic_DNA"/>
</dbReference>
<keyword evidence="3" id="KW-0285">Flavoprotein</keyword>
<dbReference type="PANTHER" id="PTHR42784">
    <property type="entry name" value="PYRANOSE 2-OXIDASE"/>
    <property type="match status" value="1"/>
</dbReference>
<reference evidence="7" key="1">
    <citation type="submission" date="2021-01" db="EMBL/GenBank/DDBJ databases">
        <authorList>
            <person name="Kaushik A."/>
        </authorList>
    </citation>
    <scope>NUCLEOTIDE SEQUENCE</scope>
    <source>
        <strain evidence="7">AG2-2IIIB</strain>
    </source>
</reference>
<dbReference type="SUPFAM" id="SSF51905">
    <property type="entry name" value="FAD/NAD(P)-binding domain"/>
    <property type="match status" value="1"/>
</dbReference>
<evidence type="ECO:0000256" key="5">
    <source>
        <dbReference type="ARBA" id="ARBA00023002"/>
    </source>
</evidence>
<evidence type="ECO:0000256" key="2">
    <source>
        <dbReference type="ARBA" id="ARBA00010790"/>
    </source>
</evidence>
<feature type="domain" description="Glucose-methanol-choline oxidoreductase C-terminal" evidence="6">
    <location>
        <begin position="527"/>
        <end position="652"/>
    </location>
</feature>
<keyword evidence="5" id="KW-0560">Oxidoreductase</keyword>
<evidence type="ECO:0000256" key="1">
    <source>
        <dbReference type="ARBA" id="ARBA00001974"/>
    </source>
</evidence>
<dbReference type="InterPro" id="IPR051473">
    <property type="entry name" value="P2Ox-like"/>
</dbReference>
<organism evidence="7 8">
    <name type="scientific">Rhizoctonia solani</name>
    <dbReference type="NCBI Taxonomy" id="456999"/>
    <lineage>
        <taxon>Eukaryota</taxon>
        <taxon>Fungi</taxon>
        <taxon>Dikarya</taxon>
        <taxon>Basidiomycota</taxon>
        <taxon>Agaricomycotina</taxon>
        <taxon>Agaricomycetes</taxon>
        <taxon>Cantharellales</taxon>
        <taxon>Ceratobasidiaceae</taxon>
        <taxon>Rhizoctonia</taxon>
    </lineage>
</organism>
<dbReference type="PANTHER" id="PTHR42784:SF1">
    <property type="entry name" value="PYRANOSE 2-OXIDASE"/>
    <property type="match status" value="1"/>
</dbReference>
<protein>
    <recommendedName>
        <fullName evidence="6">Glucose-methanol-choline oxidoreductase C-terminal domain-containing protein</fullName>
    </recommendedName>
</protein>
<dbReference type="AlphaFoldDB" id="A0A8H3HI33"/>
<evidence type="ECO:0000256" key="3">
    <source>
        <dbReference type="ARBA" id="ARBA00022630"/>
    </source>
</evidence>
<dbReference type="GO" id="GO:0016614">
    <property type="term" value="F:oxidoreductase activity, acting on CH-OH group of donors"/>
    <property type="evidence" value="ECO:0007669"/>
    <property type="project" value="InterPro"/>
</dbReference>
<proteinExistence type="inferred from homology"/>
<dbReference type="Gene3D" id="3.50.50.60">
    <property type="entry name" value="FAD/NAD(P)-binding domain"/>
    <property type="match status" value="2"/>
</dbReference>
<dbReference type="Pfam" id="PF05199">
    <property type="entry name" value="GMC_oxred_C"/>
    <property type="match status" value="1"/>
</dbReference>
<dbReference type="Gene3D" id="2.80.10.50">
    <property type="match status" value="1"/>
</dbReference>
<dbReference type="Proteomes" id="UP000663843">
    <property type="component" value="Unassembled WGS sequence"/>
</dbReference>
<comment type="caution">
    <text evidence="7">The sequence shown here is derived from an EMBL/GenBank/DDBJ whole genome shotgun (WGS) entry which is preliminary data.</text>
</comment>
<evidence type="ECO:0000313" key="8">
    <source>
        <dbReference type="Proteomes" id="UP000663843"/>
    </source>
</evidence>
<gene>
    <name evidence="7" type="ORF">RDB_LOCUS153059</name>
</gene>
<accession>A0A8H3HI33</accession>
<name>A0A8H3HI33_9AGAM</name>
<dbReference type="InterPro" id="IPR007867">
    <property type="entry name" value="GMC_OxRtase_C"/>
</dbReference>
<dbReference type="InterPro" id="IPR036188">
    <property type="entry name" value="FAD/NAD-bd_sf"/>
</dbReference>
<evidence type="ECO:0000313" key="7">
    <source>
        <dbReference type="EMBL" id="CAE6511199.1"/>
    </source>
</evidence>
<sequence>MSTKPTHDGVYRIKVAGKGLYLGLNSNLDVYLDGFHLDSNLQKWNITVNTTNNTFTAKNAANDMWLAYTLTGPHDSFGKGYLVGSLRQTMTWQITEKLNESPKHSQISSSDSAMAGLVIDARFRNKIVHFAPADDSQSNQDYVFEEVNSSVDFERAFFNLTVAEAQRLGPYDIIVVGTGIGGGVVAADMFATNSKLGDKAKSILVIEKGGLVFHTHCLNTARPEGLGADRGQQNDSFFALFKEDFNIDLTGGKPAGGLIPKNTWKGGPMYCVGGRSAAWGLFSPRVHDFTLRTWFPDPVYQALRSEYFEKAEKLFTLSLPNSKIIHQHLLERLNLQTPKDFGVNWQWGRIASEFKDERNFDFAEGAYSTIDKLLEIMMSKPYGPNNAPQEHKNFKMLIKTEVRKILVDSAGTATGVPGGRVILAAGSVASPAILLRSKLDVGTGAGQVTDHDILYRSLSFRYLNPERRQEVGAMKLQTYFDMGLLDGRVGLANMSIDASSFLPRGNTVDKNLAQMIMAFILPCPLEDKNSVTMVADEPRVKMIRTQAYSDSERQTYMKRMQDVMKHAFDAVEEHFKVEFVTDKLAKDTLSYLELGGVAHELGSLPMTSPKRPNHSIDENLKLENYQGIYVCDLSIFPMSPEANPTLTLAALAIRLSRFLHPRDHARAHTANTIWVINHSGEVIRVWLSNKANVTRGASERDAYTLMPGEEFSVERKSGIQEAIMVFRLDKAAKLADPNTCTFSKEPDLFVGHPGESCGVKIT</sequence>
<keyword evidence="4" id="KW-0274">FAD</keyword>
<evidence type="ECO:0000259" key="6">
    <source>
        <dbReference type="Pfam" id="PF05199"/>
    </source>
</evidence>